<evidence type="ECO:0008006" key="4">
    <source>
        <dbReference type="Google" id="ProtNLM"/>
    </source>
</evidence>
<reference evidence="3" key="1">
    <citation type="journal article" date="2017" name="Plant J.">
        <title>The pomegranate (Punica granatum L.) genome and the genomics of punicalagin biosynthesis.</title>
        <authorList>
            <person name="Qin G."/>
            <person name="Xu C."/>
            <person name="Ming R."/>
            <person name="Tang H."/>
            <person name="Guyot R."/>
            <person name="Kramer E.M."/>
            <person name="Hu Y."/>
            <person name="Yi X."/>
            <person name="Qi Y."/>
            <person name="Xu X."/>
            <person name="Gao Z."/>
            <person name="Pan H."/>
            <person name="Jian J."/>
            <person name="Tian Y."/>
            <person name="Yue Z."/>
            <person name="Xu Y."/>
        </authorList>
    </citation>
    <scope>NUCLEOTIDE SEQUENCE [LARGE SCALE GENOMIC DNA]</scope>
    <source>
        <strain evidence="3">cv. Dabenzi</strain>
    </source>
</reference>
<accession>A0A218VTJ4</accession>
<dbReference type="Proteomes" id="UP000197138">
    <property type="component" value="Unassembled WGS sequence"/>
</dbReference>
<comment type="caution">
    <text evidence="2">The sequence shown here is derived from an EMBL/GenBank/DDBJ whole genome shotgun (WGS) entry which is preliminary data.</text>
</comment>
<gene>
    <name evidence="2" type="ORF">CDL15_Pgr008196</name>
</gene>
<evidence type="ECO:0000313" key="3">
    <source>
        <dbReference type="Proteomes" id="UP000197138"/>
    </source>
</evidence>
<feature type="region of interest" description="Disordered" evidence="1">
    <location>
        <begin position="36"/>
        <end position="55"/>
    </location>
</feature>
<evidence type="ECO:0000313" key="2">
    <source>
        <dbReference type="EMBL" id="OWM63653.1"/>
    </source>
</evidence>
<proteinExistence type="predicted"/>
<name>A0A218VTJ4_PUNGR</name>
<organism evidence="2 3">
    <name type="scientific">Punica granatum</name>
    <name type="common">Pomegranate</name>
    <dbReference type="NCBI Taxonomy" id="22663"/>
    <lineage>
        <taxon>Eukaryota</taxon>
        <taxon>Viridiplantae</taxon>
        <taxon>Streptophyta</taxon>
        <taxon>Embryophyta</taxon>
        <taxon>Tracheophyta</taxon>
        <taxon>Spermatophyta</taxon>
        <taxon>Magnoliopsida</taxon>
        <taxon>eudicotyledons</taxon>
        <taxon>Gunneridae</taxon>
        <taxon>Pentapetalae</taxon>
        <taxon>rosids</taxon>
        <taxon>malvids</taxon>
        <taxon>Myrtales</taxon>
        <taxon>Lythraceae</taxon>
        <taxon>Punica</taxon>
    </lineage>
</organism>
<protein>
    <recommendedName>
        <fullName evidence="4">K-box domain-containing protein</fullName>
    </recommendedName>
</protein>
<dbReference type="EMBL" id="MTKT01005898">
    <property type="protein sequence ID" value="OWM63653.1"/>
    <property type="molecule type" value="Genomic_DNA"/>
</dbReference>
<dbReference type="AlphaFoldDB" id="A0A218VTJ4"/>
<sequence>MNEISALKKKGAQLLEENKHMKMMVKMQEAMRVPRNNHLSGDYDHSSAYSSSNFDTSLKLGLPFPQ</sequence>
<evidence type="ECO:0000256" key="1">
    <source>
        <dbReference type="SAM" id="MobiDB-lite"/>
    </source>
</evidence>